<evidence type="ECO:0000256" key="2">
    <source>
        <dbReference type="SAM" id="MobiDB-lite"/>
    </source>
</evidence>
<feature type="region of interest" description="Disordered" evidence="2">
    <location>
        <begin position="333"/>
        <end position="352"/>
    </location>
</feature>
<dbReference type="PROSITE" id="PS50106">
    <property type="entry name" value="PDZ"/>
    <property type="match status" value="2"/>
</dbReference>
<evidence type="ECO:0000313" key="5">
    <source>
        <dbReference type="Proteomes" id="UP001642483"/>
    </source>
</evidence>
<dbReference type="Proteomes" id="UP001642483">
    <property type="component" value="Unassembled WGS sequence"/>
</dbReference>
<dbReference type="CDD" id="cd06768">
    <property type="entry name" value="PDZ_NHERF-like"/>
    <property type="match status" value="2"/>
</dbReference>
<feature type="compositionally biased region" description="Polar residues" evidence="2">
    <location>
        <begin position="257"/>
        <end position="271"/>
    </location>
</feature>
<feature type="compositionally biased region" description="Basic and acidic residues" evidence="2">
    <location>
        <begin position="296"/>
        <end position="307"/>
    </location>
</feature>
<dbReference type="InterPro" id="IPR051067">
    <property type="entry name" value="NHER"/>
</dbReference>
<feature type="compositionally biased region" description="Basic residues" evidence="2">
    <location>
        <begin position="319"/>
        <end position="328"/>
    </location>
</feature>
<accession>A0ABP0G2G0</accession>
<dbReference type="SUPFAM" id="SSF50156">
    <property type="entry name" value="PDZ domain-like"/>
    <property type="match status" value="2"/>
</dbReference>
<dbReference type="PANTHER" id="PTHR14191">
    <property type="entry name" value="PDZ DOMAIN CONTAINING PROTEIN"/>
    <property type="match status" value="1"/>
</dbReference>
<feature type="domain" description="PDZ" evidence="3">
    <location>
        <begin position="7"/>
        <end position="74"/>
    </location>
</feature>
<feature type="region of interest" description="Disordered" evidence="2">
    <location>
        <begin position="224"/>
        <end position="328"/>
    </location>
</feature>
<proteinExistence type="predicted"/>
<dbReference type="SMART" id="SM00228">
    <property type="entry name" value="PDZ"/>
    <property type="match status" value="2"/>
</dbReference>
<dbReference type="EMBL" id="CAWYQH010000101">
    <property type="protein sequence ID" value="CAK8686036.1"/>
    <property type="molecule type" value="Genomic_DNA"/>
</dbReference>
<sequence>MEEKKRICHIQKGSNGFGFILCCENDTTETYVLHVMNSSPACVAGLKPGDRIIEVNGLNVEKETHKDVVQRLQDLQSIRLLVAHNTSAESYFKQPSNGMTVKPIEACDNSLRPKLITVTRNDQGFDFVLQSFGKSLTTAAGNHRQPLKGVAGHFVESVRLGGVAHTAGLRKGHRIIAINGTSVEQETHAYLIAAIKSSTSIDILVVDYDTDEFFRRHGVAPSSKHLTGTLDFSSRSKSSSSTETEAQPTGKKKNNRRMTSSTSDTRPQSELSILKSFRNMTRDQRKYARSTPDLSKLGKNDARKEENAPDDNLSPDFNRHKRSNKAKKEIKRQLSKLDKRGPAKYPGKVSLSSGRNLYDEVVISDEEERNKSTLGSSSSCRTESKPLDVPKKNPLSTRLAVEDGENDLKMRKARTRLKTIEDEHIPANGSPPPGYEPPRDLSCVGYNIDLATLKDRVGQKTRESKSGVARSKSKLSDYSLAHIYVNSY</sequence>
<organism evidence="4 5">
    <name type="scientific">Clavelina lepadiformis</name>
    <name type="common">Light-bulb sea squirt</name>
    <name type="synonym">Ascidia lepadiformis</name>
    <dbReference type="NCBI Taxonomy" id="159417"/>
    <lineage>
        <taxon>Eukaryota</taxon>
        <taxon>Metazoa</taxon>
        <taxon>Chordata</taxon>
        <taxon>Tunicata</taxon>
        <taxon>Ascidiacea</taxon>
        <taxon>Aplousobranchia</taxon>
        <taxon>Clavelinidae</taxon>
        <taxon>Clavelina</taxon>
    </lineage>
</organism>
<name>A0ABP0G2G0_CLALP</name>
<keyword evidence="5" id="KW-1185">Reference proteome</keyword>
<evidence type="ECO:0000313" key="4">
    <source>
        <dbReference type="EMBL" id="CAK8686036.1"/>
    </source>
</evidence>
<dbReference type="Pfam" id="PF00595">
    <property type="entry name" value="PDZ"/>
    <property type="match status" value="2"/>
</dbReference>
<dbReference type="PANTHER" id="PTHR14191:SF3">
    <property type="entry name" value="NA(+)_H(+) EXCHANGE REGULATORY COFACTOR-LIKE PROTEIN NRFL-1"/>
    <property type="match status" value="1"/>
</dbReference>
<keyword evidence="1" id="KW-0677">Repeat</keyword>
<dbReference type="Gene3D" id="2.30.42.10">
    <property type="match status" value="2"/>
</dbReference>
<dbReference type="InterPro" id="IPR036034">
    <property type="entry name" value="PDZ_sf"/>
</dbReference>
<evidence type="ECO:0000256" key="1">
    <source>
        <dbReference type="ARBA" id="ARBA00022737"/>
    </source>
</evidence>
<gene>
    <name evidence="4" type="ORF">CVLEPA_LOCUS17948</name>
</gene>
<dbReference type="InterPro" id="IPR001478">
    <property type="entry name" value="PDZ"/>
</dbReference>
<feature type="compositionally biased region" description="Polar residues" evidence="2">
    <location>
        <begin position="372"/>
        <end position="381"/>
    </location>
</feature>
<protein>
    <recommendedName>
        <fullName evidence="3">PDZ domain-containing protein</fullName>
    </recommendedName>
</protein>
<comment type="caution">
    <text evidence="4">The sequence shown here is derived from an EMBL/GenBank/DDBJ whole genome shotgun (WGS) entry which is preliminary data.</text>
</comment>
<reference evidence="4 5" key="1">
    <citation type="submission" date="2024-02" db="EMBL/GenBank/DDBJ databases">
        <authorList>
            <person name="Daric V."/>
            <person name="Darras S."/>
        </authorList>
    </citation>
    <scope>NUCLEOTIDE SEQUENCE [LARGE SCALE GENOMIC DNA]</scope>
</reference>
<feature type="compositionally biased region" description="Basic and acidic residues" evidence="2">
    <location>
        <begin position="382"/>
        <end position="391"/>
    </location>
</feature>
<evidence type="ECO:0000259" key="3">
    <source>
        <dbReference type="PROSITE" id="PS50106"/>
    </source>
</evidence>
<feature type="domain" description="PDZ" evidence="3">
    <location>
        <begin position="115"/>
        <end position="210"/>
    </location>
</feature>
<feature type="region of interest" description="Disordered" evidence="2">
    <location>
        <begin position="362"/>
        <end position="393"/>
    </location>
</feature>